<feature type="region of interest" description="Disordered" evidence="1">
    <location>
        <begin position="182"/>
        <end position="203"/>
    </location>
</feature>
<dbReference type="PANTHER" id="PTHR38731:SF3">
    <property type="entry name" value="BLL6125 PROTEIN"/>
    <property type="match status" value="1"/>
</dbReference>
<dbReference type="PANTHER" id="PTHR38731">
    <property type="entry name" value="LIPL45-RELATED LIPOPROTEIN-RELATED"/>
    <property type="match status" value="1"/>
</dbReference>
<evidence type="ECO:0000313" key="4">
    <source>
        <dbReference type="EMBL" id="BDV41174.1"/>
    </source>
</evidence>
<evidence type="ECO:0000259" key="3">
    <source>
        <dbReference type="Pfam" id="PF04773"/>
    </source>
</evidence>
<feature type="compositionally biased region" description="Basic and acidic residues" evidence="1">
    <location>
        <begin position="192"/>
        <end position="203"/>
    </location>
</feature>
<dbReference type="Pfam" id="PF04773">
    <property type="entry name" value="FecR"/>
    <property type="match status" value="1"/>
</dbReference>
<reference evidence="4 5" key="1">
    <citation type="submission" date="2022-12" db="EMBL/GenBank/DDBJ databases">
        <title>Polyphasic characterization of Geotalea uranireducens NIT-SL11 newly isolated from a complex of sewage sludge and microbially reduced graphene oxide.</title>
        <authorList>
            <person name="Xie L."/>
            <person name="Yoshida N."/>
            <person name="Meng L."/>
        </authorList>
    </citation>
    <scope>NUCLEOTIDE SEQUENCE [LARGE SCALE GENOMIC DNA]</scope>
    <source>
        <strain evidence="4 5">NIT-SL11</strain>
    </source>
</reference>
<organism evidence="4 5">
    <name type="scientific">Geotalea uraniireducens</name>
    <dbReference type="NCBI Taxonomy" id="351604"/>
    <lineage>
        <taxon>Bacteria</taxon>
        <taxon>Pseudomonadati</taxon>
        <taxon>Thermodesulfobacteriota</taxon>
        <taxon>Desulfuromonadia</taxon>
        <taxon>Geobacterales</taxon>
        <taxon>Geobacteraceae</taxon>
        <taxon>Geotalea</taxon>
    </lineage>
</organism>
<gene>
    <name evidence="4" type="ORF">GURASL_00970</name>
</gene>
<name>A0ABN6VMT3_9BACT</name>
<dbReference type="Gene3D" id="2.60.120.1440">
    <property type="match status" value="1"/>
</dbReference>
<evidence type="ECO:0000256" key="2">
    <source>
        <dbReference type="SAM" id="SignalP"/>
    </source>
</evidence>
<keyword evidence="5" id="KW-1185">Reference proteome</keyword>
<accession>A0ABN6VMT3</accession>
<feature type="signal peptide" evidence="2">
    <location>
        <begin position="1"/>
        <end position="21"/>
    </location>
</feature>
<feature type="chain" id="PRO_5047436973" evidence="2">
    <location>
        <begin position="22"/>
        <end position="203"/>
    </location>
</feature>
<dbReference type="RefSeq" id="WP_282001132.1">
    <property type="nucleotide sequence ID" value="NZ_AP027151.1"/>
</dbReference>
<protein>
    <submittedName>
        <fullName evidence="4">FecR domain-containing protein</fullName>
    </submittedName>
</protein>
<evidence type="ECO:0000256" key="1">
    <source>
        <dbReference type="SAM" id="MobiDB-lite"/>
    </source>
</evidence>
<feature type="domain" description="FecR protein" evidence="3">
    <location>
        <begin position="57"/>
        <end position="153"/>
    </location>
</feature>
<dbReference type="EMBL" id="AP027151">
    <property type="protein sequence ID" value="BDV41174.1"/>
    <property type="molecule type" value="Genomic_DNA"/>
</dbReference>
<dbReference type="Proteomes" id="UP001317705">
    <property type="component" value="Chromosome"/>
</dbReference>
<keyword evidence="2" id="KW-0732">Signal</keyword>
<sequence>MLRFLIIALMLFAVGPETVFAAAGTQVSYLAGPAFVRYENVDEWVAAEQGMPVTEGDELRTGEGGRLELLLPGGSLARVDQFSSFDMIALDPDLASFYLAAGDIYMQFAGGKRATMEVETPVAELRAGVGSTFGVWQDDDGESLQVRVVHGVISVTVAGRRWTVEPGQKLLVKGREVKIVPSDPPSAWEQWNDDRDQQGRSGR</sequence>
<proteinExistence type="predicted"/>
<dbReference type="InterPro" id="IPR006860">
    <property type="entry name" value="FecR"/>
</dbReference>
<evidence type="ECO:0000313" key="5">
    <source>
        <dbReference type="Proteomes" id="UP001317705"/>
    </source>
</evidence>